<comment type="caution">
    <text evidence="1">The sequence shown here is derived from an EMBL/GenBank/DDBJ whole genome shotgun (WGS) entry which is preliminary data.</text>
</comment>
<protein>
    <submittedName>
        <fullName evidence="1">Uncharacterized protein</fullName>
    </submittedName>
</protein>
<evidence type="ECO:0000313" key="1">
    <source>
        <dbReference type="EMBL" id="PJO41905.1"/>
    </source>
</evidence>
<dbReference type="Proteomes" id="UP000232101">
    <property type="component" value="Unassembled WGS sequence"/>
</dbReference>
<reference evidence="1 2" key="1">
    <citation type="submission" date="2017-11" db="EMBL/GenBank/DDBJ databases">
        <title>Bacterial isolate from king chilli rhizosphere.</title>
        <authorList>
            <person name="Takhelmayum P."/>
            <person name="Sarangthem I."/>
        </authorList>
    </citation>
    <scope>NUCLEOTIDE SEQUENCE [LARGE SCALE GENOMIC DNA]</scope>
    <source>
        <strain evidence="2">t26</strain>
    </source>
</reference>
<dbReference type="STRING" id="582475.ACZ11_13840"/>
<dbReference type="AlphaFoldDB" id="A0A2M9Q1D7"/>
<sequence length="228" mass="26776">MYPERKRKVFKMNLEPYGVEKHPSPQGVPVHQLLNKDILLPIIKQYGNYLNTSSLPVAGSLFLKRYAVLVAASSLDYYGLQKKRIDWWSTARLDVTSFKLLIEENPIELFDDCWKNRIFAQNLTPMITIISKECKISSKILWENLAVRLFATLRKNEELYTLNELNEHFNDLTSAEANWLGMEQNPFQTYIQIKETWIEAPVRKTCCRYYEVNTKSDIPYCKKCPLRK</sequence>
<dbReference type="EMBL" id="PHQY01000662">
    <property type="protein sequence ID" value="PJO41905.1"/>
    <property type="molecule type" value="Genomic_DNA"/>
</dbReference>
<gene>
    <name evidence="1" type="ORF">CWD94_20490</name>
</gene>
<name>A0A2M9Q1D7_9BACI</name>
<proteinExistence type="predicted"/>
<organism evidence="1 2">
    <name type="scientific">Lysinibacillus xylanilyticus</name>
    <dbReference type="NCBI Taxonomy" id="582475"/>
    <lineage>
        <taxon>Bacteria</taxon>
        <taxon>Bacillati</taxon>
        <taxon>Bacillota</taxon>
        <taxon>Bacilli</taxon>
        <taxon>Bacillales</taxon>
        <taxon>Bacillaceae</taxon>
        <taxon>Lysinibacillus</taxon>
    </lineage>
</organism>
<evidence type="ECO:0000313" key="2">
    <source>
        <dbReference type="Proteomes" id="UP000232101"/>
    </source>
</evidence>
<accession>A0A2M9Q1D7</accession>